<comment type="caution">
    <text evidence="8">The sequence shown here is derived from an EMBL/GenBank/DDBJ whole genome shotgun (WGS) entry which is preliminary data.</text>
</comment>
<keyword evidence="4" id="KW-0648">Protein biosynthesis</keyword>
<accession>A0A4U0VJ04</accession>
<dbReference type="GO" id="GO:0006412">
    <property type="term" value="P:translation"/>
    <property type="evidence" value="ECO:0007669"/>
    <property type="project" value="UniProtKB-KW"/>
</dbReference>
<feature type="chain" id="PRO_5020594436" description="HBS1-like protein N-terminal domain-containing protein" evidence="6">
    <location>
        <begin position="24"/>
        <end position="461"/>
    </location>
</feature>
<evidence type="ECO:0000256" key="5">
    <source>
        <dbReference type="SAM" id="MobiDB-lite"/>
    </source>
</evidence>
<dbReference type="EMBL" id="NAJP01000002">
    <property type="protein sequence ID" value="TKA49128.1"/>
    <property type="molecule type" value="Genomic_DNA"/>
</dbReference>
<dbReference type="AlphaFoldDB" id="A0A4U0VJ04"/>
<keyword evidence="2" id="KW-0963">Cytoplasm</keyword>
<dbReference type="Proteomes" id="UP000310066">
    <property type="component" value="Unassembled WGS sequence"/>
</dbReference>
<evidence type="ECO:0000313" key="9">
    <source>
        <dbReference type="Proteomes" id="UP000310066"/>
    </source>
</evidence>
<feature type="region of interest" description="Disordered" evidence="5">
    <location>
        <begin position="235"/>
        <end position="271"/>
    </location>
</feature>
<evidence type="ECO:0000256" key="3">
    <source>
        <dbReference type="ARBA" id="ARBA00022801"/>
    </source>
</evidence>
<evidence type="ECO:0000256" key="4">
    <source>
        <dbReference type="ARBA" id="ARBA00022917"/>
    </source>
</evidence>
<feature type="domain" description="HBS1-like protein N-terminal" evidence="7">
    <location>
        <begin position="166"/>
        <end position="241"/>
    </location>
</feature>
<dbReference type="STRING" id="329885.A0A4U0VJ04"/>
<reference evidence="8 9" key="1">
    <citation type="submission" date="2017-03" db="EMBL/GenBank/DDBJ databases">
        <title>Genomes of endolithic fungi from Antarctica.</title>
        <authorList>
            <person name="Coleine C."/>
            <person name="Masonjones S."/>
            <person name="Stajich J.E."/>
        </authorList>
    </citation>
    <scope>NUCLEOTIDE SEQUENCE [LARGE SCALE GENOMIC DNA]</scope>
    <source>
        <strain evidence="8 9">CCFEE 5311</strain>
    </source>
</reference>
<feature type="compositionally biased region" description="Basic and acidic residues" evidence="5">
    <location>
        <begin position="246"/>
        <end position="271"/>
    </location>
</feature>
<organism evidence="8 9">
    <name type="scientific">Friedmanniomyces endolithicus</name>
    <dbReference type="NCBI Taxonomy" id="329885"/>
    <lineage>
        <taxon>Eukaryota</taxon>
        <taxon>Fungi</taxon>
        <taxon>Dikarya</taxon>
        <taxon>Ascomycota</taxon>
        <taxon>Pezizomycotina</taxon>
        <taxon>Dothideomycetes</taxon>
        <taxon>Dothideomycetidae</taxon>
        <taxon>Mycosphaerellales</taxon>
        <taxon>Teratosphaeriaceae</taxon>
        <taxon>Friedmanniomyces</taxon>
    </lineage>
</organism>
<evidence type="ECO:0000259" key="7">
    <source>
        <dbReference type="Pfam" id="PF08938"/>
    </source>
</evidence>
<dbReference type="OrthoDB" id="342024at2759"/>
<feature type="signal peptide" evidence="6">
    <location>
        <begin position="1"/>
        <end position="23"/>
    </location>
</feature>
<sequence>MRVRSLSATALAAASIFQPFAIAQGPAVGYGSVHAASVVQDAAASASTSSATTTHTVTMTVMRVVQTEYATRDSTATPSLTLTPFSNGTASVLGTGAGPSMTATESAIPMLPSSRLEVNAYEIFQAHKRTLKATKKVQQRASYLSTNLTRSPPPSMQRVKNVDYDEDELYDDDEDYGEEPETYSQEDRASFVALIPVVRAELEEVGAQASDKEIQDGLWNYYWDVGKTVTYLKNNRTPKPQQQAVKKQEKPKSKFDEAAERSAKGSADDLKDTLSMLPPMDWFRDVPWTLPSETQGCLVPATQIRRPRLLGGASKFVKPAEEKSKKAAATSAERSTVKGALSSSELHHEPKELKGSETSWVAAAPNQHPIGKKHEPTPPPLLKSTPSLSSESEEQKPDLRASPTAFARTLSAQPTHDTTPTAVALLELLNLGRSEDPFKGPSPDGTVTKAQNRSKGMTKRP</sequence>
<name>A0A4U0VJ04_9PEZI</name>
<feature type="region of interest" description="Disordered" evidence="5">
    <location>
        <begin position="142"/>
        <end position="185"/>
    </location>
</feature>
<feature type="compositionally biased region" description="Acidic residues" evidence="5">
    <location>
        <begin position="164"/>
        <end position="181"/>
    </location>
</feature>
<evidence type="ECO:0000256" key="2">
    <source>
        <dbReference type="ARBA" id="ARBA00022490"/>
    </source>
</evidence>
<keyword evidence="3" id="KW-0378">Hydrolase</keyword>
<proteinExistence type="predicted"/>
<dbReference type="GO" id="GO:0005737">
    <property type="term" value="C:cytoplasm"/>
    <property type="evidence" value="ECO:0007669"/>
    <property type="project" value="UniProtKB-SubCell"/>
</dbReference>
<feature type="compositionally biased region" description="Basic and acidic residues" evidence="5">
    <location>
        <begin position="345"/>
        <end position="355"/>
    </location>
</feature>
<gene>
    <name evidence="8" type="ORF">B0A54_01204</name>
</gene>
<dbReference type="InterPro" id="IPR015033">
    <property type="entry name" value="HBS1-like_N"/>
</dbReference>
<keyword evidence="6" id="KW-0732">Signal</keyword>
<feature type="region of interest" description="Disordered" evidence="5">
    <location>
        <begin position="433"/>
        <end position="461"/>
    </location>
</feature>
<evidence type="ECO:0000256" key="1">
    <source>
        <dbReference type="ARBA" id="ARBA00004496"/>
    </source>
</evidence>
<evidence type="ECO:0000313" key="8">
    <source>
        <dbReference type="EMBL" id="TKA49128.1"/>
    </source>
</evidence>
<feature type="region of interest" description="Disordered" evidence="5">
    <location>
        <begin position="315"/>
        <end position="421"/>
    </location>
</feature>
<dbReference type="GO" id="GO:0016787">
    <property type="term" value="F:hydrolase activity"/>
    <property type="evidence" value="ECO:0007669"/>
    <property type="project" value="UniProtKB-KW"/>
</dbReference>
<feature type="compositionally biased region" description="Polar residues" evidence="5">
    <location>
        <begin position="410"/>
        <end position="421"/>
    </location>
</feature>
<dbReference type="Pfam" id="PF08938">
    <property type="entry name" value="HBS1_N"/>
    <property type="match status" value="1"/>
</dbReference>
<comment type="subcellular location">
    <subcellularLocation>
        <location evidence="1">Cytoplasm</location>
    </subcellularLocation>
</comment>
<feature type="compositionally biased region" description="Polar residues" evidence="5">
    <location>
        <begin position="235"/>
        <end position="245"/>
    </location>
</feature>
<evidence type="ECO:0000256" key="6">
    <source>
        <dbReference type="SAM" id="SignalP"/>
    </source>
</evidence>
<protein>
    <recommendedName>
        <fullName evidence="7">HBS1-like protein N-terminal domain-containing protein</fullName>
    </recommendedName>
</protein>